<proteinExistence type="predicted"/>
<feature type="non-terminal residue" evidence="2">
    <location>
        <position position="85"/>
    </location>
</feature>
<sequence length="85" mass="8867">MALMGVQKTGSAHWFREHRGAFPSIVALLAVAVLWVAGPIGGIGFLAEASSPMAMLTGLYVGLAVVAVSIIIATLALNDLVRRYS</sequence>
<name>A0A2L0UHU4_9MICC</name>
<evidence type="ECO:0000313" key="2">
    <source>
        <dbReference type="EMBL" id="AUZ88831.1"/>
    </source>
</evidence>
<dbReference type="AlphaFoldDB" id="A0A2L0UHU4"/>
<keyword evidence="1" id="KW-0472">Membrane</keyword>
<gene>
    <name evidence="2" type="ORF">CVO76_15150</name>
</gene>
<keyword evidence="1" id="KW-0812">Transmembrane</keyword>
<evidence type="ECO:0000313" key="3">
    <source>
        <dbReference type="Proteomes" id="UP000239187"/>
    </source>
</evidence>
<keyword evidence="1" id="KW-1133">Transmembrane helix</keyword>
<dbReference type="EMBL" id="CP024915">
    <property type="protein sequence ID" value="AUZ88831.1"/>
    <property type="molecule type" value="Genomic_DNA"/>
</dbReference>
<evidence type="ECO:0000256" key="1">
    <source>
        <dbReference type="SAM" id="Phobius"/>
    </source>
</evidence>
<organism evidence="2 3">
    <name type="scientific">Arthrobacter agilis</name>
    <dbReference type="NCBI Taxonomy" id="37921"/>
    <lineage>
        <taxon>Bacteria</taxon>
        <taxon>Bacillati</taxon>
        <taxon>Actinomycetota</taxon>
        <taxon>Actinomycetes</taxon>
        <taxon>Micrococcales</taxon>
        <taxon>Micrococcaceae</taxon>
        <taxon>Arthrobacter</taxon>
    </lineage>
</organism>
<feature type="transmembrane region" description="Helical" evidence="1">
    <location>
        <begin position="21"/>
        <end position="47"/>
    </location>
</feature>
<reference evidence="2 3" key="1">
    <citation type="submission" date="2017-11" db="EMBL/GenBank/DDBJ databases">
        <title>Draft genome of Arthrobacter agilis strain UMCV2, a plant growth-promoting rhizobacterium and biocontrol capacity of phytopathogenic fungi.</title>
        <authorList>
            <person name="Martinez-Camara R."/>
            <person name="Santoyo G."/>
            <person name="Moreno-Hagelsieb G."/>
            <person name="Valencia-Cantero E."/>
        </authorList>
    </citation>
    <scope>NUCLEOTIDE SEQUENCE [LARGE SCALE GENOMIC DNA]</scope>
    <source>
        <strain evidence="2 3">UMCV2</strain>
    </source>
</reference>
<dbReference type="Proteomes" id="UP000239187">
    <property type="component" value="Chromosome"/>
</dbReference>
<feature type="transmembrane region" description="Helical" evidence="1">
    <location>
        <begin position="53"/>
        <end position="77"/>
    </location>
</feature>
<dbReference type="RefSeq" id="WP_208739996.1">
    <property type="nucleotide sequence ID" value="NZ_CP024915.1"/>
</dbReference>
<accession>A0A2L0UHU4</accession>
<protein>
    <submittedName>
        <fullName evidence="2">Uncharacterized protein</fullName>
    </submittedName>
</protein>